<evidence type="ECO:0000313" key="5">
    <source>
        <dbReference type="EMBL" id="MFC0709811.1"/>
    </source>
</evidence>
<sequence>MNLFKRNGLRRAVVLSAGQGRRLLPFTENSPKCLLDVAGRSVVEWQVDALLSAGVGQVTVVVGYGANQVERVLGERYGTDGAVTTLYNPFFEVADNLASCWMARQAMQDEFLLLNGDTLFELTVLERLLETPPRPITLAIDRKAGYDGDDMKVCLDGDRLTRVGKTLPLVHIDGESIGMMYFQAEGAALFRRTLEEQMRRPEALQRWYLSIIDQLAQDTGQVFVQSIEGLSWGELDFPADLESVRAKARLWDIPKGVIQG</sequence>
<feature type="domain" description="MobA-like NTP transferase" evidence="4">
    <location>
        <begin position="12"/>
        <end position="131"/>
    </location>
</feature>
<evidence type="ECO:0000313" key="6">
    <source>
        <dbReference type="Proteomes" id="UP001589891"/>
    </source>
</evidence>
<dbReference type="EMBL" id="JBHLSS010000051">
    <property type="protein sequence ID" value="MFC0709811.1"/>
    <property type="molecule type" value="Genomic_DNA"/>
</dbReference>
<reference evidence="5 6" key="1">
    <citation type="submission" date="2024-09" db="EMBL/GenBank/DDBJ databases">
        <authorList>
            <person name="Sun Q."/>
            <person name="Mori K."/>
        </authorList>
    </citation>
    <scope>NUCLEOTIDE SEQUENCE [LARGE SCALE GENOMIC DNA]</scope>
    <source>
        <strain evidence="5 6">NCAIM B.01794</strain>
    </source>
</reference>
<dbReference type="Pfam" id="PF12804">
    <property type="entry name" value="NTP_transf_3"/>
    <property type="match status" value="1"/>
</dbReference>
<name>A0ABV6SL46_AZOPA</name>
<keyword evidence="6" id="KW-1185">Reference proteome</keyword>
<protein>
    <submittedName>
        <fullName evidence="5">NTP transferase domain-containing protein</fullName>
    </submittedName>
</protein>
<dbReference type="InterPro" id="IPR025877">
    <property type="entry name" value="MobA-like_NTP_Trfase"/>
</dbReference>
<dbReference type="PANTHER" id="PTHR43584:SF5">
    <property type="entry name" value="PROTEIN LICC"/>
    <property type="match status" value="1"/>
</dbReference>
<keyword evidence="3" id="KW-0460">Magnesium</keyword>
<evidence type="ECO:0000256" key="2">
    <source>
        <dbReference type="ARBA" id="ARBA00022695"/>
    </source>
</evidence>
<evidence type="ECO:0000256" key="1">
    <source>
        <dbReference type="ARBA" id="ARBA00022679"/>
    </source>
</evidence>
<dbReference type="SUPFAM" id="SSF53448">
    <property type="entry name" value="Nucleotide-diphospho-sugar transferases"/>
    <property type="match status" value="1"/>
</dbReference>
<accession>A0ABV6SL46</accession>
<dbReference type="RefSeq" id="WP_376945172.1">
    <property type="nucleotide sequence ID" value="NZ_CP171449.1"/>
</dbReference>
<dbReference type="PANTHER" id="PTHR43584">
    <property type="entry name" value="NUCLEOTIDYL TRANSFERASE"/>
    <property type="match status" value="1"/>
</dbReference>
<dbReference type="InterPro" id="IPR029044">
    <property type="entry name" value="Nucleotide-diphossugar_trans"/>
</dbReference>
<dbReference type="Proteomes" id="UP001589891">
    <property type="component" value="Unassembled WGS sequence"/>
</dbReference>
<dbReference type="GO" id="GO:0016740">
    <property type="term" value="F:transferase activity"/>
    <property type="evidence" value="ECO:0007669"/>
    <property type="project" value="UniProtKB-KW"/>
</dbReference>
<keyword evidence="2" id="KW-0548">Nucleotidyltransferase</keyword>
<proteinExistence type="predicted"/>
<comment type="caution">
    <text evidence="5">The sequence shown here is derived from an EMBL/GenBank/DDBJ whole genome shotgun (WGS) entry which is preliminary data.</text>
</comment>
<organism evidence="5 6">
    <name type="scientific">Azorhizophilus paspali</name>
    <name type="common">Azotobacter paspali</name>
    <dbReference type="NCBI Taxonomy" id="69963"/>
    <lineage>
        <taxon>Bacteria</taxon>
        <taxon>Pseudomonadati</taxon>
        <taxon>Pseudomonadota</taxon>
        <taxon>Gammaproteobacteria</taxon>
        <taxon>Pseudomonadales</taxon>
        <taxon>Pseudomonadaceae</taxon>
        <taxon>Azorhizophilus</taxon>
    </lineage>
</organism>
<gene>
    <name evidence="5" type="ORF">ACFFGX_09495</name>
</gene>
<dbReference type="InterPro" id="IPR050065">
    <property type="entry name" value="GlmU-like"/>
</dbReference>
<evidence type="ECO:0000256" key="3">
    <source>
        <dbReference type="ARBA" id="ARBA00022842"/>
    </source>
</evidence>
<keyword evidence="1 5" id="KW-0808">Transferase</keyword>
<evidence type="ECO:0000259" key="4">
    <source>
        <dbReference type="Pfam" id="PF12804"/>
    </source>
</evidence>
<dbReference type="Gene3D" id="3.90.550.10">
    <property type="entry name" value="Spore Coat Polysaccharide Biosynthesis Protein SpsA, Chain A"/>
    <property type="match status" value="1"/>
</dbReference>